<dbReference type="AlphaFoldDB" id="A0A317EEE2"/>
<keyword evidence="12 14" id="KW-0173">Coenzyme A biosynthesis</keyword>
<dbReference type="SUPFAM" id="SSF52540">
    <property type="entry name" value="P-loop containing nucleoside triphosphate hydrolases"/>
    <property type="match status" value="1"/>
</dbReference>
<dbReference type="PIRSF" id="PIRSF000545">
    <property type="entry name" value="Pantothenate_kin"/>
    <property type="match status" value="1"/>
</dbReference>
<name>A0A317EEE2_9PROT</name>
<evidence type="ECO:0000256" key="1">
    <source>
        <dbReference type="ARBA" id="ARBA00001206"/>
    </source>
</evidence>
<evidence type="ECO:0000256" key="7">
    <source>
        <dbReference type="ARBA" id="ARBA00022490"/>
    </source>
</evidence>
<dbReference type="EMBL" id="QGLF01000001">
    <property type="protein sequence ID" value="PWR23585.1"/>
    <property type="molecule type" value="Genomic_DNA"/>
</dbReference>
<evidence type="ECO:0000256" key="15">
    <source>
        <dbReference type="RuleBase" id="RU003530"/>
    </source>
</evidence>
<dbReference type="NCBIfam" id="TIGR00554">
    <property type="entry name" value="panK_bact"/>
    <property type="match status" value="1"/>
</dbReference>
<dbReference type="GO" id="GO:0005524">
    <property type="term" value="F:ATP binding"/>
    <property type="evidence" value="ECO:0007669"/>
    <property type="project" value="UniProtKB-UniRule"/>
</dbReference>
<evidence type="ECO:0000256" key="6">
    <source>
        <dbReference type="ARBA" id="ARBA00015080"/>
    </source>
</evidence>
<comment type="pathway">
    <text evidence="3 14 15">Cofactor biosynthesis; coenzyme A biosynthesis; CoA from (R)-pantothenate: step 1/5.</text>
</comment>
<dbReference type="GO" id="GO:0015937">
    <property type="term" value="P:coenzyme A biosynthetic process"/>
    <property type="evidence" value="ECO:0007669"/>
    <property type="project" value="UniProtKB-UniRule"/>
</dbReference>
<accession>A0A317EEE2</accession>
<gene>
    <name evidence="14" type="primary">coaA</name>
    <name evidence="17" type="ORF">DKG75_03180</name>
</gene>
<organism evidence="17 18">
    <name type="scientific">Zavarzinia compransoris</name>
    <dbReference type="NCBI Taxonomy" id="1264899"/>
    <lineage>
        <taxon>Bacteria</taxon>
        <taxon>Pseudomonadati</taxon>
        <taxon>Pseudomonadota</taxon>
        <taxon>Alphaproteobacteria</taxon>
        <taxon>Rhodospirillales</taxon>
        <taxon>Zavarziniaceae</taxon>
        <taxon>Zavarzinia</taxon>
    </lineage>
</organism>
<dbReference type="Pfam" id="PF00485">
    <property type="entry name" value="PRK"/>
    <property type="match status" value="1"/>
</dbReference>
<evidence type="ECO:0000256" key="5">
    <source>
        <dbReference type="ARBA" id="ARBA00012102"/>
    </source>
</evidence>
<evidence type="ECO:0000256" key="12">
    <source>
        <dbReference type="ARBA" id="ARBA00022993"/>
    </source>
</evidence>
<keyword evidence="7 14" id="KW-0963">Cytoplasm</keyword>
<dbReference type="HAMAP" id="MF_00215">
    <property type="entry name" value="Pantothen_kinase_1"/>
    <property type="match status" value="1"/>
</dbReference>
<dbReference type="OrthoDB" id="1550976at2"/>
<dbReference type="GO" id="GO:0005737">
    <property type="term" value="C:cytoplasm"/>
    <property type="evidence" value="ECO:0007669"/>
    <property type="project" value="UniProtKB-SubCell"/>
</dbReference>
<reference evidence="18" key="1">
    <citation type="submission" date="2018-05" db="EMBL/GenBank/DDBJ databases">
        <title>Zavarzinia sp. HR-AS.</title>
        <authorList>
            <person name="Lee Y."/>
            <person name="Jeon C.O."/>
        </authorList>
    </citation>
    <scope>NUCLEOTIDE SEQUENCE [LARGE SCALE GENOMIC DNA]</scope>
    <source>
        <strain evidence="18">DSM 1231</strain>
    </source>
</reference>
<dbReference type="InterPro" id="IPR004566">
    <property type="entry name" value="PanK"/>
</dbReference>
<evidence type="ECO:0000256" key="8">
    <source>
        <dbReference type="ARBA" id="ARBA00022679"/>
    </source>
</evidence>
<dbReference type="PANTHER" id="PTHR10285">
    <property type="entry name" value="URIDINE KINASE"/>
    <property type="match status" value="1"/>
</dbReference>
<sequence>MPEVKLKPSIEQRFTLFDREEWRAHRADTPMTLSPNDLLQLRGADEMISLDEVADIYLPLSRLLNLHVSNTIELYRSTFRFLGTVPAKVPYIIGLAGSVSVGKSTSARILRSLLARWPSHPNVELISTDGFLHSNQVLRKRGLMERKGFPESYDVRTLLNFLANVKAGKHNVKAPVYSHIVYDIVPGEHQVINQPDILIVEGLNVLQVNTAPGLDDVIFASDFFDFSIYVDAETEIIRDWYIARFLNFRQTAFRDPNSYFGRYATLSDDEARDTALSIWTRINERNLVENIRPARFRADLILKKGLDHRVESVALRKL</sequence>
<keyword evidence="9 14" id="KW-0547">Nucleotide-binding</keyword>
<comment type="similarity">
    <text evidence="4 14 15">Belongs to the prokaryotic pantothenate kinase family.</text>
</comment>
<evidence type="ECO:0000256" key="4">
    <source>
        <dbReference type="ARBA" id="ARBA00006087"/>
    </source>
</evidence>
<protein>
    <recommendedName>
        <fullName evidence="6 14">Pantothenate kinase</fullName>
        <ecNumber evidence="5 14">2.7.1.33</ecNumber>
    </recommendedName>
    <alternativeName>
        <fullName evidence="13 14">Pantothenic acid kinase</fullName>
    </alternativeName>
</protein>
<dbReference type="UniPathway" id="UPA00241">
    <property type="reaction ID" value="UER00352"/>
</dbReference>
<proteinExistence type="inferred from homology"/>
<evidence type="ECO:0000313" key="17">
    <source>
        <dbReference type="EMBL" id="PWR23585.1"/>
    </source>
</evidence>
<keyword evidence="10 14" id="KW-0418">Kinase</keyword>
<keyword evidence="8 14" id="KW-0808">Transferase</keyword>
<evidence type="ECO:0000256" key="14">
    <source>
        <dbReference type="HAMAP-Rule" id="MF_00215"/>
    </source>
</evidence>
<evidence type="ECO:0000259" key="16">
    <source>
        <dbReference type="Pfam" id="PF00485"/>
    </source>
</evidence>
<comment type="subcellular location">
    <subcellularLocation>
        <location evidence="2 14 15">Cytoplasm</location>
    </subcellularLocation>
</comment>
<dbReference type="EC" id="2.7.1.33" evidence="5 14"/>
<dbReference type="Gene3D" id="3.40.50.300">
    <property type="entry name" value="P-loop containing nucleotide triphosphate hydrolases"/>
    <property type="match status" value="1"/>
</dbReference>
<evidence type="ECO:0000256" key="3">
    <source>
        <dbReference type="ARBA" id="ARBA00005225"/>
    </source>
</evidence>
<keyword evidence="11 14" id="KW-0067">ATP-binding</keyword>
<evidence type="ECO:0000256" key="9">
    <source>
        <dbReference type="ARBA" id="ARBA00022741"/>
    </source>
</evidence>
<evidence type="ECO:0000313" key="18">
    <source>
        <dbReference type="Proteomes" id="UP000246077"/>
    </source>
</evidence>
<feature type="binding site" evidence="14">
    <location>
        <begin position="97"/>
        <end position="104"/>
    </location>
    <ligand>
        <name>ATP</name>
        <dbReference type="ChEBI" id="CHEBI:30616"/>
    </ligand>
</feature>
<dbReference type="Proteomes" id="UP000246077">
    <property type="component" value="Unassembled WGS sequence"/>
</dbReference>
<dbReference type="RefSeq" id="WP_109919617.1">
    <property type="nucleotide sequence ID" value="NZ_QGLF01000001.1"/>
</dbReference>
<dbReference type="InterPro" id="IPR006083">
    <property type="entry name" value="PRK/URK"/>
</dbReference>
<evidence type="ECO:0000256" key="11">
    <source>
        <dbReference type="ARBA" id="ARBA00022840"/>
    </source>
</evidence>
<comment type="caution">
    <text evidence="17">The sequence shown here is derived from an EMBL/GenBank/DDBJ whole genome shotgun (WGS) entry which is preliminary data.</text>
</comment>
<dbReference type="InterPro" id="IPR027417">
    <property type="entry name" value="P-loop_NTPase"/>
</dbReference>
<keyword evidence="18" id="KW-1185">Reference proteome</keyword>
<dbReference type="GO" id="GO:0004594">
    <property type="term" value="F:pantothenate kinase activity"/>
    <property type="evidence" value="ECO:0007669"/>
    <property type="project" value="UniProtKB-UniRule"/>
</dbReference>
<comment type="catalytic activity">
    <reaction evidence="1 14 15">
        <text>(R)-pantothenate + ATP = (R)-4'-phosphopantothenate + ADP + H(+)</text>
        <dbReference type="Rhea" id="RHEA:16373"/>
        <dbReference type="ChEBI" id="CHEBI:10986"/>
        <dbReference type="ChEBI" id="CHEBI:15378"/>
        <dbReference type="ChEBI" id="CHEBI:29032"/>
        <dbReference type="ChEBI" id="CHEBI:30616"/>
        <dbReference type="ChEBI" id="CHEBI:456216"/>
        <dbReference type="EC" id="2.7.1.33"/>
    </reaction>
</comment>
<evidence type="ECO:0000256" key="2">
    <source>
        <dbReference type="ARBA" id="ARBA00004496"/>
    </source>
</evidence>
<evidence type="ECO:0000256" key="13">
    <source>
        <dbReference type="ARBA" id="ARBA00032866"/>
    </source>
</evidence>
<feature type="domain" description="Phosphoribulokinase/uridine kinase" evidence="16">
    <location>
        <begin position="92"/>
        <end position="244"/>
    </location>
</feature>
<evidence type="ECO:0000256" key="10">
    <source>
        <dbReference type="ARBA" id="ARBA00022777"/>
    </source>
</evidence>
<dbReference type="CDD" id="cd02025">
    <property type="entry name" value="PanK"/>
    <property type="match status" value="1"/>
</dbReference>